<feature type="region of interest" description="Disordered" evidence="1">
    <location>
        <begin position="23"/>
        <end position="59"/>
    </location>
</feature>
<dbReference type="AlphaFoldDB" id="A0A2G9GTW8"/>
<proteinExistence type="predicted"/>
<gene>
    <name evidence="2" type="ORF">CDL12_18693</name>
</gene>
<reference evidence="3" key="1">
    <citation type="journal article" date="2018" name="Gigascience">
        <title>Genome assembly of the Pink Ipe (Handroanthus impetiginosus, Bignoniaceae), a highly valued, ecologically keystone Neotropical timber forest tree.</title>
        <authorList>
            <person name="Silva-Junior O.B."/>
            <person name="Grattapaglia D."/>
            <person name="Novaes E."/>
            <person name="Collevatti R.G."/>
        </authorList>
    </citation>
    <scope>NUCLEOTIDE SEQUENCE [LARGE SCALE GENOMIC DNA]</scope>
    <source>
        <strain evidence="3">cv. UFG-1</strain>
    </source>
</reference>
<dbReference type="EMBL" id="NKXS01003718">
    <property type="protein sequence ID" value="PIN08729.1"/>
    <property type="molecule type" value="Genomic_DNA"/>
</dbReference>
<protein>
    <submittedName>
        <fullName evidence="2">Uncharacterized protein</fullName>
    </submittedName>
</protein>
<dbReference type="Proteomes" id="UP000231279">
    <property type="component" value="Unassembled WGS sequence"/>
</dbReference>
<organism evidence="2 3">
    <name type="scientific">Handroanthus impetiginosus</name>
    <dbReference type="NCBI Taxonomy" id="429701"/>
    <lineage>
        <taxon>Eukaryota</taxon>
        <taxon>Viridiplantae</taxon>
        <taxon>Streptophyta</taxon>
        <taxon>Embryophyta</taxon>
        <taxon>Tracheophyta</taxon>
        <taxon>Spermatophyta</taxon>
        <taxon>Magnoliopsida</taxon>
        <taxon>eudicotyledons</taxon>
        <taxon>Gunneridae</taxon>
        <taxon>Pentapetalae</taxon>
        <taxon>asterids</taxon>
        <taxon>lamiids</taxon>
        <taxon>Lamiales</taxon>
        <taxon>Bignoniaceae</taxon>
        <taxon>Crescentiina</taxon>
        <taxon>Tabebuia alliance</taxon>
        <taxon>Handroanthus</taxon>
    </lineage>
</organism>
<dbReference type="PANTHER" id="PTHR36063">
    <property type="entry name" value="ARABIDOPSIS THALIANA GENOMIC DNA, CHROMOSOME 5, P1 CLONE:MOK16"/>
    <property type="match status" value="1"/>
</dbReference>
<evidence type="ECO:0000256" key="1">
    <source>
        <dbReference type="SAM" id="MobiDB-lite"/>
    </source>
</evidence>
<name>A0A2G9GTW8_9LAMI</name>
<keyword evidence="3" id="KW-1185">Reference proteome</keyword>
<dbReference type="OrthoDB" id="1044997at2759"/>
<sequence>MAKRVGLSNTSWIEVAPAPLVFPEKPSKSPSLETITEEESEISVDEICSGNTDEKESAA</sequence>
<comment type="caution">
    <text evidence="2">The sequence shown here is derived from an EMBL/GenBank/DDBJ whole genome shotgun (WGS) entry which is preliminary data.</text>
</comment>
<evidence type="ECO:0000313" key="3">
    <source>
        <dbReference type="Proteomes" id="UP000231279"/>
    </source>
</evidence>
<accession>A0A2G9GTW8</accession>
<dbReference type="PANTHER" id="PTHR36063:SF1">
    <property type="entry name" value="ARABIDOPSIS THALIANA GENOMIC DNA, CHROMOSOME 5, P1 CLONE:MOK16"/>
    <property type="match status" value="1"/>
</dbReference>
<feature type="compositionally biased region" description="Acidic residues" evidence="1">
    <location>
        <begin position="35"/>
        <end position="44"/>
    </location>
</feature>
<evidence type="ECO:0000313" key="2">
    <source>
        <dbReference type="EMBL" id="PIN08729.1"/>
    </source>
</evidence>